<protein>
    <submittedName>
        <fullName evidence="6">Crp/Fnr family transcriptional regulator</fullName>
    </submittedName>
</protein>
<keyword evidence="7" id="KW-1185">Reference proteome</keyword>
<evidence type="ECO:0000259" key="4">
    <source>
        <dbReference type="PROSITE" id="PS50042"/>
    </source>
</evidence>
<dbReference type="CDD" id="cd00038">
    <property type="entry name" value="CAP_ED"/>
    <property type="match status" value="1"/>
</dbReference>
<dbReference type="EMBL" id="CP136864">
    <property type="protein sequence ID" value="WOJ95143.1"/>
    <property type="molecule type" value="Genomic_DNA"/>
</dbReference>
<name>A0ABZ0I6J8_9GAMM</name>
<dbReference type="PROSITE" id="PS51063">
    <property type="entry name" value="HTH_CRP_2"/>
    <property type="match status" value="1"/>
</dbReference>
<dbReference type="Gene3D" id="1.10.10.10">
    <property type="entry name" value="Winged helix-like DNA-binding domain superfamily/Winged helix DNA-binding domain"/>
    <property type="match status" value="1"/>
</dbReference>
<dbReference type="SMART" id="SM00100">
    <property type="entry name" value="cNMP"/>
    <property type="match status" value="1"/>
</dbReference>
<evidence type="ECO:0000256" key="1">
    <source>
        <dbReference type="ARBA" id="ARBA00023015"/>
    </source>
</evidence>
<dbReference type="PROSITE" id="PS50042">
    <property type="entry name" value="CNMP_BINDING_3"/>
    <property type="match status" value="1"/>
</dbReference>
<feature type="domain" description="Cyclic nucleotide-binding" evidence="4">
    <location>
        <begin position="10"/>
        <end position="112"/>
    </location>
</feature>
<sequence>MITVPHLHDFIEQLPDALRGELVLQARQRKIDRGDAVYHQGDEPNEWYQIVSGAVKLCSYSNEGNELVAVELQQGDCFGEMGVIDSLPRISNAIAARDCIIRVWTRADFESFNRQFPAFNTAVMQVLARRARLAYCVWLETSGLSLRERIGIALCRLAHTLVTDPTETDIPISQEGLGNMLGASRQSVNKELQQLAAAQLISLRYGKIRVIDLEQLTNSYGVLVGTDSIVATYQVPTAGVSRAID</sequence>
<keyword evidence="2" id="KW-0238">DNA-binding</keyword>
<reference evidence="6 7" key="1">
    <citation type="submission" date="2023-10" db="EMBL/GenBank/DDBJ databases">
        <title>Two novel species belonging to the OM43/NOR5 clade.</title>
        <authorList>
            <person name="Park M."/>
        </authorList>
    </citation>
    <scope>NUCLEOTIDE SEQUENCE [LARGE SCALE GENOMIC DNA]</scope>
    <source>
        <strain evidence="6 7">IMCC43200</strain>
    </source>
</reference>
<accession>A0ABZ0I6J8</accession>
<dbReference type="InterPro" id="IPR018490">
    <property type="entry name" value="cNMP-bd_dom_sf"/>
</dbReference>
<keyword evidence="1" id="KW-0805">Transcription regulation</keyword>
<dbReference type="Gene3D" id="2.60.120.10">
    <property type="entry name" value="Jelly Rolls"/>
    <property type="match status" value="1"/>
</dbReference>
<dbReference type="PANTHER" id="PTHR24567:SF68">
    <property type="entry name" value="DNA-BINDING TRANSCRIPTIONAL DUAL REGULATOR CRP"/>
    <property type="match status" value="1"/>
</dbReference>
<dbReference type="InterPro" id="IPR050397">
    <property type="entry name" value="Env_Response_Regulators"/>
</dbReference>
<evidence type="ECO:0000256" key="2">
    <source>
        <dbReference type="ARBA" id="ARBA00023125"/>
    </source>
</evidence>
<feature type="domain" description="HTH crp-type" evidence="5">
    <location>
        <begin position="144"/>
        <end position="214"/>
    </location>
</feature>
<keyword evidence="3" id="KW-0804">Transcription</keyword>
<proteinExistence type="predicted"/>
<dbReference type="InterPro" id="IPR036390">
    <property type="entry name" value="WH_DNA-bd_sf"/>
</dbReference>
<dbReference type="SUPFAM" id="SSF51206">
    <property type="entry name" value="cAMP-binding domain-like"/>
    <property type="match status" value="1"/>
</dbReference>
<evidence type="ECO:0000256" key="3">
    <source>
        <dbReference type="ARBA" id="ARBA00023163"/>
    </source>
</evidence>
<dbReference type="PANTHER" id="PTHR24567">
    <property type="entry name" value="CRP FAMILY TRANSCRIPTIONAL REGULATORY PROTEIN"/>
    <property type="match status" value="1"/>
</dbReference>
<evidence type="ECO:0000313" key="7">
    <source>
        <dbReference type="Proteomes" id="UP001626537"/>
    </source>
</evidence>
<dbReference type="RefSeq" id="WP_407349777.1">
    <property type="nucleotide sequence ID" value="NZ_CP136864.1"/>
</dbReference>
<dbReference type="SMART" id="SM00419">
    <property type="entry name" value="HTH_CRP"/>
    <property type="match status" value="1"/>
</dbReference>
<dbReference type="Pfam" id="PF00027">
    <property type="entry name" value="cNMP_binding"/>
    <property type="match status" value="1"/>
</dbReference>
<dbReference type="InterPro" id="IPR012318">
    <property type="entry name" value="HTH_CRP"/>
</dbReference>
<dbReference type="Pfam" id="PF13545">
    <property type="entry name" value="HTH_Crp_2"/>
    <property type="match status" value="1"/>
</dbReference>
<organism evidence="6 7">
    <name type="scientific">Congregibacter variabilis</name>
    <dbReference type="NCBI Taxonomy" id="3081200"/>
    <lineage>
        <taxon>Bacteria</taxon>
        <taxon>Pseudomonadati</taxon>
        <taxon>Pseudomonadota</taxon>
        <taxon>Gammaproteobacteria</taxon>
        <taxon>Cellvibrionales</taxon>
        <taxon>Halieaceae</taxon>
        <taxon>Congregibacter</taxon>
    </lineage>
</organism>
<gene>
    <name evidence="6" type="ORF">R0135_08200</name>
</gene>
<evidence type="ECO:0000313" key="6">
    <source>
        <dbReference type="EMBL" id="WOJ95143.1"/>
    </source>
</evidence>
<dbReference type="InterPro" id="IPR014710">
    <property type="entry name" value="RmlC-like_jellyroll"/>
</dbReference>
<dbReference type="SUPFAM" id="SSF46785">
    <property type="entry name" value="Winged helix' DNA-binding domain"/>
    <property type="match status" value="1"/>
</dbReference>
<dbReference type="InterPro" id="IPR036388">
    <property type="entry name" value="WH-like_DNA-bd_sf"/>
</dbReference>
<dbReference type="InterPro" id="IPR000595">
    <property type="entry name" value="cNMP-bd_dom"/>
</dbReference>
<evidence type="ECO:0000259" key="5">
    <source>
        <dbReference type="PROSITE" id="PS51063"/>
    </source>
</evidence>
<dbReference type="Proteomes" id="UP001626537">
    <property type="component" value="Chromosome"/>
</dbReference>